<dbReference type="OrthoDB" id="5493262at2"/>
<keyword evidence="3" id="KW-1185">Reference proteome</keyword>
<dbReference type="PANTHER" id="PTHR41913:SF1">
    <property type="entry name" value="DUF1684 DOMAIN-CONTAINING PROTEIN"/>
    <property type="match status" value="1"/>
</dbReference>
<evidence type="ECO:0000313" key="2">
    <source>
        <dbReference type="EMBL" id="SKB70551.1"/>
    </source>
</evidence>
<feature type="signal peptide" evidence="1">
    <location>
        <begin position="1"/>
        <end position="21"/>
    </location>
</feature>
<protein>
    <recommendedName>
        <fullName evidence="4">DUF1684 domain-containing protein</fullName>
    </recommendedName>
</protein>
<dbReference type="EMBL" id="FUYZ01000002">
    <property type="protein sequence ID" value="SKB70551.1"/>
    <property type="molecule type" value="Genomic_DNA"/>
</dbReference>
<organism evidence="2 3">
    <name type="scientific">Soonwooa buanensis</name>
    <dbReference type="NCBI Taxonomy" id="619805"/>
    <lineage>
        <taxon>Bacteria</taxon>
        <taxon>Pseudomonadati</taxon>
        <taxon>Bacteroidota</taxon>
        <taxon>Flavobacteriia</taxon>
        <taxon>Flavobacteriales</taxon>
        <taxon>Weeksellaceae</taxon>
        <taxon>Chryseobacterium group</taxon>
        <taxon>Soonwooa</taxon>
    </lineage>
</organism>
<evidence type="ECO:0000313" key="3">
    <source>
        <dbReference type="Proteomes" id="UP000191112"/>
    </source>
</evidence>
<proteinExistence type="predicted"/>
<dbReference type="Proteomes" id="UP000191112">
    <property type="component" value="Unassembled WGS sequence"/>
</dbReference>
<evidence type="ECO:0000256" key="1">
    <source>
        <dbReference type="SAM" id="SignalP"/>
    </source>
</evidence>
<feature type="chain" id="PRO_5013182561" description="DUF1684 domain-containing protein" evidence="1">
    <location>
        <begin position="22"/>
        <end position="205"/>
    </location>
</feature>
<keyword evidence="1" id="KW-0732">Signal</keyword>
<evidence type="ECO:0008006" key="4">
    <source>
        <dbReference type="Google" id="ProtNLM"/>
    </source>
</evidence>
<dbReference type="STRING" id="619805.SAMN05660477_00691"/>
<name>A0A1T5DG52_9FLAO</name>
<dbReference type="AlphaFoldDB" id="A0A1T5DG52"/>
<gene>
    <name evidence="2" type="ORF">SAMN05660477_00691</name>
</gene>
<dbReference type="RefSeq" id="WP_079665982.1">
    <property type="nucleotide sequence ID" value="NZ_FUYZ01000002.1"/>
</dbReference>
<reference evidence="2 3" key="1">
    <citation type="submission" date="2017-02" db="EMBL/GenBank/DDBJ databases">
        <authorList>
            <person name="Peterson S.W."/>
        </authorList>
    </citation>
    <scope>NUCLEOTIDE SEQUENCE [LARGE SCALE GENOMIC DNA]</scope>
    <source>
        <strain evidence="2 3">DSM 22323</strain>
    </source>
</reference>
<dbReference type="Pfam" id="PF07920">
    <property type="entry name" value="DUF1684"/>
    <property type="match status" value="1"/>
</dbReference>
<sequence length="205" mass="23630">MKYFLLLLTLFGFLNINGQSAKDWKQDVLDFQKELNREYKTEGESPLRGDNFTKFTEHPFFPISKKYKVIARLEKSTSDQKLIMPTSSGKSKSFTEYGKAYFKLNGKDLVVTLYTNDALQTNPEYINHVFLPFGDLTNSNQTYGGGRYIDLEKTDKNTIVIDFNKAYQPYCAYNAFDYSCPLIPTENILDVAIKAGVKYNDVYHH</sequence>
<accession>A0A1T5DG52</accession>
<dbReference type="InterPro" id="IPR012467">
    <property type="entry name" value="DUF1684"/>
</dbReference>
<dbReference type="PANTHER" id="PTHR41913">
    <property type="entry name" value="DUF1684 DOMAIN-CONTAINING PROTEIN"/>
    <property type="match status" value="1"/>
</dbReference>